<dbReference type="InterPro" id="IPR003835">
    <property type="entry name" value="Glyco_trans_19"/>
</dbReference>
<keyword evidence="8 10" id="KW-0443">Lipid metabolism</keyword>
<evidence type="ECO:0000256" key="1">
    <source>
        <dbReference type="ARBA" id="ARBA00002056"/>
    </source>
</evidence>
<evidence type="ECO:0000256" key="9">
    <source>
        <dbReference type="ARBA" id="ARBA00048975"/>
    </source>
</evidence>
<dbReference type="PANTHER" id="PTHR30372:SF4">
    <property type="entry name" value="LIPID-A-DISACCHARIDE SYNTHASE, MITOCHONDRIAL-RELATED"/>
    <property type="match status" value="1"/>
</dbReference>
<evidence type="ECO:0000256" key="10">
    <source>
        <dbReference type="HAMAP-Rule" id="MF_00392"/>
    </source>
</evidence>
<keyword evidence="5 10" id="KW-0441">Lipid A biosynthesis</keyword>
<dbReference type="EC" id="2.4.1.182" evidence="2 10"/>
<keyword evidence="6 10" id="KW-0328">Glycosyltransferase</keyword>
<sequence>MVAGEASADLHGSNLVKAMKASCPGVTFCGIGGNNMKRAGVKILVSSSDMAVVGLTEVLQRFHTIFRAATKLKATLKTHHPDLLILIDYPDFNLYMARIAKRLQIPVLYYISPQVWAWRKGRVKKIARRVDRMAVILPFEEAFYRKRGVTVDYVGHPLLDAFESEARSPKSKIQNPIPQGGTKIQNLVVGLLPGSRREEIRNMLPIMLRSAEILKAKYPDIRCLLPLAKTIEPEFVDSFIRKSSLNIEVHKENIYDVLDNCHIALVTSGTATLDTAIMAVPMVVVYKVTPLSYRVGKMLIKTSFIGLANLVAGERVVPELIQNEVTPERLADEALTLIENEHVRKNMISKLHGIKKRLGEGGASERTARIALEMMKLET</sequence>
<evidence type="ECO:0000256" key="5">
    <source>
        <dbReference type="ARBA" id="ARBA00022556"/>
    </source>
</evidence>
<dbReference type="GO" id="GO:0005543">
    <property type="term" value="F:phospholipid binding"/>
    <property type="evidence" value="ECO:0007669"/>
    <property type="project" value="TreeGrafter"/>
</dbReference>
<dbReference type="NCBIfam" id="TIGR00215">
    <property type="entry name" value="lpxB"/>
    <property type="match status" value="1"/>
</dbReference>
<reference evidence="11 12" key="1">
    <citation type="submission" date="2020-08" db="EMBL/GenBank/DDBJ databases">
        <title>Bridging the membrane lipid divide: bacteria of the FCB group superphylum have the potential to synthesize archaeal ether lipids.</title>
        <authorList>
            <person name="Villanueva L."/>
            <person name="Von Meijenfeldt F.A.B."/>
            <person name="Westbye A.B."/>
            <person name="Yadav S."/>
            <person name="Hopmans E.C."/>
            <person name="Dutilh B.E."/>
            <person name="Sinninghe Damste J.S."/>
        </authorList>
    </citation>
    <scope>NUCLEOTIDE SEQUENCE [LARGE SCALE GENOMIC DNA]</scope>
    <source>
        <strain evidence="11">NIOZ-UU27</strain>
    </source>
</reference>
<dbReference type="Pfam" id="PF02684">
    <property type="entry name" value="LpxB"/>
    <property type="match status" value="1"/>
</dbReference>
<dbReference type="Proteomes" id="UP000650524">
    <property type="component" value="Unassembled WGS sequence"/>
</dbReference>
<comment type="similarity">
    <text evidence="10">Belongs to the LpxB family.</text>
</comment>
<dbReference type="HAMAP" id="MF_00392">
    <property type="entry name" value="LpxB"/>
    <property type="match status" value="1"/>
</dbReference>
<comment type="catalytic activity">
    <reaction evidence="9 10">
        <text>a lipid X + a UDP-2-N,3-O-bis[(3R)-3-hydroxyacyl]-alpha-D-glucosamine = a lipid A disaccharide + UDP + H(+)</text>
        <dbReference type="Rhea" id="RHEA:67828"/>
        <dbReference type="ChEBI" id="CHEBI:15378"/>
        <dbReference type="ChEBI" id="CHEBI:58223"/>
        <dbReference type="ChEBI" id="CHEBI:137748"/>
        <dbReference type="ChEBI" id="CHEBI:176338"/>
        <dbReference type="ChEBI" id="CHEBI:176343"/>
        <dbReference type="EC" id="2.4.1.182"/>
    </reaction>
</comment>
<evidence type="ECO:0000256" key="6">
    <source>
        <dbReference type="ARBA" id="ARBA00022676"/>
    </source>
</evidence>
<evidence type="ECO:0000313" key="12">
    <source>
        <dbReference type="Proteomes" id="UP000650524"/>
    </source>
</evidence>
<gene>
    <name evidence="10 11" type="primary">lpxB</name>
    <name evidence="11" type="ORF">H8E19_10735</name>
</gene>
<comment type="pathway">
    <text evidence="10">Bacterial outer membrane biogenesis; LPS lipid A biosynthesis.</text>
</comment>
<evidence type="ECO:0000313" key="11">
    <source>
        <dbReference type="EMBL" id="MBC8177868.1"/>
    </source>
</evidence>
<keyword evidence="4 10" id="KW-0444">Lipid biosynthesis</keyword>
<evidence type="ECO:0000256" key="8">
    <source>
        <dbReference type="ARBA" id="ARBA00023098"/>
    </source>
</evidence>
<comment type="function">
    <text evidence="1 10">Condensation of UDP-2,3-diacylglucosamine and 2,3-diacylglucosamine-1-phosphate to form lipid A disaccharide, a precursor of lipid A, a phosphorylated glycolipid that anchors the lipopolysaccharide to the outer membrane of the cell.</text>
</comment>
<dbReference type="EMBL" id="JACNJD010000240">
    <property type="protein sequence ID" value="MBC8177868.1"/>
    <property type="molecule type" value="Genomic_DNA"/>
</dbReference>
<dbReference type="GO" id="GO:0008915">
    <property type="term" value="F:lipid-A-disaccharide synthase activity"/>
    <property type="evidence" value="ECO:0007669"/>
    <property type="project" value="UniProtKB-UniRule"/>
</dbReference>
<dbReference type="GO" id="GO:0009245">
    <property type="term" value="P:lipid A biosynthetic process"/>
    <property type="evidence" value="ECO:0007669"/>
    <property type="project" value="UniProtKB-UniRule"/>
</dbReference>
<dbReference type="SUPFAM" id="SSF53756">
    <property type="entry name" value="UDP-Glycosyltransferase/glycogen phosphorylase"/>
    <property type="match status" value="1"/>
</dbReference>
<dbReference type="UniPathway" id="UPA00973"/>
<proteinExistence type="inferred from homology"/>
<keyword evidence="7 10" id="KW-0808">Transferase</keyword>
<comment type="caution">
    <text evidence="11">The sequence shown here is derived from an EMBL/GenBank/DDBJ whole genome shotgun (WGS) entry which is preliminary data.</text>
</comment>
<name>A0A8J6N0F9_9DELT</name>
<organism evidence="11 12">
    <name type="scientific">Candidatus Desulfacyla euxinica</name>
    <dbReference type="NCBI Taxonomy" id="2841693"/>
    <lineage>
        <taxon>Bacteria</taxon>
        <taxon>Deltaproteobacteria</taxon>
        <taxon>Candidatus Desulfacyla</taxon>
    </lineage>
</organism>
<evidence type="ECO:0000256" key="7">
    <source>
        <dbReference type="ARBA" id="ARBA00022679"/>
    </source>
</evidence>
<protein>
    <recommendedName>
        <fullName evidence="3 10">Lipid-A-disaccharide synthase</fullName>
        <ecNumber evidence="2 10">2.4.1.182</ecNumber>
    </recommendedName>
</protein>
<evidence type="ECO:0000256" key="4">
    <source>
        <dbReference type="ARBA" id="ARBA00022516"/>
    </source>
</evidence>
<dbReference type="PANTHER" id="PTHR30372">
    <property type="entry name" value="LIPID-A-DISACCHARIDE SYNTHASE"/>
    <property type="match status" value="1"/>
</dbReference>
<evidence type="ECO:0000256" key="3">
    <source>
        <dbReference type="ARBA" id="ARBA00020902"/>
    </source>
</evidence>
<evidence type="ECO:0000256" key="2">
    <source>
        <dbReference type="ARBA" id="ARBA00012687"/>
    </source>
</evidence>
<dbReference type="AlphaFoldDB" id="A0A8J6N0F9"/>
<dbReference type="GO" id="GO:0016020">
    <property type="term" value="C:membrane"/>
    <property type="evidence" value="ECO:0007669"/>
    <property type="project" value="GOC"/>
</dbReference>
<accession>A0A8J6N0F9</accession>